<reference evidence="9" key="2">
    <citation type="submission" date="2020-09" db="EMBL/GenBank/DDBJ databases">
        <authorList>
            <person name="Sun Q."/>
            <person name="Ohkuma M."/>
        </authorList>
    </citation>
    <scope>NUCLEOTIDE SEQUENCE</scope>
    <source>
        <strain evidence="9">JCM 13919</strain>
    </source>
</reference>
<sequence length="252" mass="27758">MSNLEDKFNQIKQSLANCSPRSVSNQEVLQIIDLTLLRETATKEEILKLQEVGTQLNVAALCIFPDRLSSIQNPHALKIATVINFPTGNTPQDNVQQSILNVVNQYQVDEIDYVFPYSLYLEGQKAKALSLCEHSLHLCKLHNVTFKVIIETGALPSLSMVYDLSSELIQLGCDFIKTSTGKIAIGATSEAAFAILQAIKDSSRSCGFKASGGIKTKAQALEFIHLGEYLLNRPVNSQWFRLGASSLINDLI</sequence>
<keyword evidence="4" id="KW-0456">Lyase</keyword>
<dbReference type="Proteomes" id="UP000630149">
    <property type="component" value="Unassembled WGS sequence"/>
</dbReference>
<dbReference type="Gene3D" id="3.20.20.70">
    <property type="entry name" value="Aldolase class I"/>
    <property type="match status" value="1"/>
</dbReference>
<proteinExistence type="inferred from homology"/>
<evidence type="ECO:0000256" key="1">
    <source>
        <dbReference type="ARBA" id="ARBA00004816"/>
    </source>
</evidence>
<comment type="catalytic activity">
    <reaction evidence="8">
        <text>2-deoxy-D-ribose 5-phosphate = D-glyceraldehyde 3-phosphate + acetaldehyde</text>
        <dbReference type="Rhea" id="RHEA:12821"/>
        <dbReference type="ChEBI" id="CHEBI:15343"/>
        <dbReference type="ChEBI" id="CHEBI:59776"/>
        <dbReference type="ChEBI" id="CHEBI:62877"/>
        <dbReference type="EC" id="4.1.2.4"/>
    </reaction>
</comment>
<dbReference type="OrthoDB" id="6579831at2"/>
<dbReference type="EMBL" id="BMOB01000001">
    <property type="protein sequence ID" value="GGI75257.1"/>
    <property type="molecule type" value="Genomic_DNA"/>
</dbReference>
<keyword evidence="10" id="KW-1185">Reference proteome</keyword>
<dbReference type="InterPro" id="IPR002915">
    <property type="entry name" value="DeoC/FbaB/LacD_aldolase"/>
</dbReference>
<keyword evidence="5" id="KW-0704">Schiff base</keyword>
<evidence type="ECO:0000256" key="4">
    <source>
        <dbReference type="ARBA" id="ARBA00023239"/>
    </source>
</evidence>
<name>A0A917N7M0_9GAMM</name>
<comment type="caution">
    <text evidence="9">The sequence shown here is derived from an EMBL/GenBank/DDBJ whole genome shotgun (WGS) entry which is preliminary data.</text>
</comment>
<evidence type="ECO:0000256" key="6">
    <source>
        <dbReference type="ARBA" id="ARBA00031814"/>
    </source>
</evidence>
<evidence type="ECO:0000313" key="10">
    <source>
        <dbReference type="Proteomes" id="UP000630149"/>
    </source>
</evidence>
<dbReference type="GO" id="GO:0004139">
    <property type="term" value="F:deoxyribose-phosphate aldolase activity"/>
    <property type="evidence" value="ECO:0007669"/>
    <property type="project" value="UniProtKB-EC"/>
</dbReference>
<protein>
    <recommendedName>
        <fullName evidence="3">deoxyribose-phosphate aldolase</fullName>
        <ecNumber evidence="3">4.1.2.4</ecNumber>
    </recommendedName>
    <alternativeName>
        <fullName evidence="7">2-deoxy-D-ribose 5-phosphate aldolase</fullName>
    </alternativeName>
    <alternativeName>
        <fullName evidence="6">Phosphodeoxyriboaldolase</fullName>
    </alternativeName>
</protein>
<dbReference type="RefSeq" id="WP_131775263.1">
    <property type="nucleotide sequence ID" value="NZ_BMOB01000001.1"/>
</dbReference>
<gene>
    <name evidence="9" type="primary">deoC</name>
    <name evidence="9" type="ORF">GCM10007966_00080</name>
</gene>
<dbReference type="PIRSF" id="PIRSF001357">
    <property type="entry name" value="DeoC"/>
    <property type="match status" value="1"/>
</dbReference>
<dbReference type="PANTHER" id="PTHR10889">
    <property type="entry name" value="DEOXYRIBOSE-PHOSPHATE ALDOLASE"/>
    <property type="match status" value="1"/>
</dbReference>
<dbReference type="AlphaFoldDB" id="A0A917N7M0"/>
<dbReference type="GO" id="GO:0005737">
    <property type="term" value="C:cytoplasm"/>
    <property type="evidence" value="ECO:0007669"/>
    <property type="project" value="InterPro"/>
</dbReference>
<organism evidence="9 10">
    <name type="scientific">Legionella impletisoli</name>
    <dbReference type="NCBI Taxonomy" id="343510"/>
    <lineage>
        <taxon>Bacteria</taxon>
        <taxon>Pseudomonadati</taxon>
        <taxon>Pseudomonadota</taxon>
        <taxon>Gammaproteobacteria</taxon>
        <taxon>Legionellales</taxon>
        <taxon>Legionellaceae</taxon>
        <taxon>Legionella</taxon>
    </lineage>
</organism>
<dbReference type="Pfam" id="PF01791">
    <property type="entry name" value="DeoC"/>
    <property type="match status" value="1"/>
</dbReference>
<comment type="similarity">
    <text evidence="2">Belongs to the DeoC/FbaB aldolase family. DeoC type 2 subfamily.</text>
</comment>
<dbReference type="InterPro" id="IPR013785">
    <property type="entry name" value="Aldolase_TIM"/>
</dbReference>
<dbReference type="GO" id="GO:0009264">
    <property type="term" value="P:deoxyribonucleotide catabolic process"/>
    <property type="evidence" value="ECO:0007669"/>
    <property type="project" value="InterPro"/>
</dbReference>
<accession>A0A917N7M0</accession>
<dbReference type="InterPro" id="IPR011343">
    <property type="entry name" value="DeoC"/>
</dbReference>
<dbReference type="EC" id="4.1.2.4" evidence="3"/>
<evidence type="ECO:0000313" key="9">
    <source>
        <dbReference type="EMBL" id="GGI75257.1"/>
    </source>
</evidence>
<evidence type="ECO:0000256" key="5">
    <source>
        <dbReference type="ARBA" id="ARBA00023270"/>
    </source>
</evidence>
<comment type="pathway">
    <text evidence="1">Carbohydrate degradation; 2-deoxy-D-ribose 1-phosphate degradation; D-glyceraldehyde 3-phosphate and acetaldehyde from 2-deoxy-alpha-D-ribose 1-phosphate: step 2/2.</text>
</comment>
<dbReference type="SMART" id="SM01133">
    <property type="entry name" value="DeoC"/>
    <property type="match status" value="1"/>
</dbReference>
<evidence type="ECO:0000256" key="2">
    <source>
        <dbReference type="ARBA" id="ARBA00009473"/>
    </source>
</evidence>
<reference evidence="9" key="1">
    <citation type="journal article" date="2014" name="Int. J. Syst. Evol. Microbiol.">
        <title>Complete genome sequence of Corynebacterium casei LMG S-19264T (=DSM 44701T), isolated from a smear-ripened cheese.</title>
        <authorList>
            <consortium name="US DOE Joint Genome Institute (JGI-PGF)"/>
            <person name="Walter F."/>
            <person name="Albersmeier A."/>
            <person name="Kalinowski J."/>
            <person name="Ruckert C."/>
        </authorList>
    </citation>
    <scope>NUCLEOTIDE SEQUENCE</scope>
    <source>
        <strain evidence="9">JCM 13919</strain>
    </source>
</reference>
<evidence type="ECO:0000256" key="3">
    <source>
        <dbReference type="ARBA" id="ARBA00012515"/>
    </source>
</evidence>
<evidence type="ECO:0000256" key="7">
    <source>
        <dbReference type="ARBA" id="ARBA00032755"/>
    </source>
</evidence>
<dbReference type="SUPFAM" id="SSF51569">
    <property type="entry name" value="Aldolase"/>
    <property type="match status" value="1"/>
</dbReference>
<dbReference type="PANTHER" id="PTHR10889:SF3">
    <property type="entry name" value="DEOXYRIBOSE-PHOSPHATE ALDOLASE"/>
    <property type="match status" value="1"/>
</dbReference>
<dbReference type="GO" id="GO:0016052">
    <property type="term" value="P:carbohydrate catabolic process"/>
    <property type="evidence" value="ECO:0007669"/>
    <property type="project" value="TreeGrafter"/>
</dbReference>
<evidence type="ECO:0000256" key="8">
    <source>
        <dbReference type="ARBA" id="ARBA00048791"/>
    </source>
</evidence>